<organism evidence="2 3">
    <name type="scientific">Daphnia sinensis</name>
    <dbReference type="NCBI Taxonomy" id="1820382"/>
    <lineage>
        <taxon>Eukaryota</taxon>
        <taxon>Metazoa</taxon>
        <taxon>Ecdysozoa</taxon>
        <taxon>Arthropoda</taxon>
        <taxon>Crustacea</taxon>
        <taxon>Branchiopoda</taxon>
        <taxon>Diplostraca</taxon>
        <taxon>Cladocera</taxon>
        <taxon>Anomopoda</taxon>
        <taxon>Daphniidae</taxon>
        <taxon>Daphnia</taxon>
        <taxon>Daphnia similis group</taxon>
    </lineage>
</organism>
<dbReference type="Proteomes" id="UP000820818">
    <property type="component" value="Linkage Group LG6"/>
</dbReference>
<name>A0AAD5PRK3_9CRUS</name>
<reference evidence="2 3" key="1">
    <citation type="submission" date="2022-05" db="EMBL/GenBank/DDBJ databases">
        <title>A multi-omics perspective on studying reproductive biology in Daphnia sinensis.</title>
        <authorList>
            <person name="Jia J."/>
        </authorList>
    </citation>
    <scope>NUCLEOTIDE SEQUENCE [LARGE SCALE GENOMIC DNA]</scope>
    <source>
        <strain evidence="2 3">WSL</strain>
    </source>
</reference>
<sequence>MPIDVTLGALPNEEEEGGEDDSYEIRMQRGLRKAFAVVEGHILRAQEQLQGLLRQSAEKSSPVCSWGKRVNLQTASEIEEECNNLSGEEQSGRRRYPKRNRRPPQRLMLLPLLLIYLVLTPRLAIAAEIVLSNVFTDSEWVLVTNITFVQTDAVAADLKKWLQQKSTMADDSKPSENGKFHSTLIEHVHARALDGLICLQIITRSYEGLKATVCAPRRPRRQRGVMDGGGTVMNRLFWVATTDHLVKLNKNIEQLSMESAAIVHALEVHTSIINETVWEIEASAQIISKLQGSCGTLDREMKKAEFRLGNVLKETEHQWVAMGKGLKSILPKHSNLKFT</sequence>
<evidence type="ECO:0000256" key="1">
    <source>
        <dbReference type="SAM" id="MobiDB-lite"/>
    </source>
</evidence>
<feature type="region of interest" description="Disordered" evidence="1">
    <location>
        <begin position="1"/>
        <end position="21"/>
    </location>
</feature>
<evidence type="ECO:0000313" key="3">
    <source>
        <dbReference type="Proteomes" id="UP000820818"/>
    </source>
</evidence>
<protein>
    <submittedName>
        <fullName evidence="2">Uncharacterized protein</fullName>
    </submittedName>
</protein>
<feature type="compositionally biased region" description="Acidic residues" evidence="1">
    <location>
        <begin position="12"/>
        <end position="21"/>
    </location>
</feature>
<dbReference type="EMBL" id="WJBH02000006">
    <property type="protein sequence ID" value="KAI9557206.1"/>
    <property type="molecule type" value="Genomic_DNA"/>
</dbReference>
<gene>
    <name evidence="2" type="ORF">GHT06_017023</name>
</gene>
<comment type="caution">
    <text evidence="2">The sequence shown here is derived from an EMBL/GenBank/DDBJ whole genome shotgun (WGS) entry which is preliminary data.</text>
</comment>
<dbReference type="AlphaFoldDB" id="A0AAD5PRK3"/>
<keyword evidence="3" id="KW-1185">Reference proteome</keyword>
<accession>A0AAD5PRK3</accession>
<evidence type="ECO:0000313" key="2">
    <source>
        <dbReference type="EMBL" id="KAI9557206.1"/>
    </source>
</evidence>
<proteinExistence type="predicted"/>